<protein>
    <submittedName>
        <fullName evidence="1 2">Uncharacterized protein</fullName>
    </submittedName>
</protein>
<dbReference type="InParanoid" id="A0A2K1J2N6"/>
<evidence type="ECO:0000313" key="1">
    <source>
        <dbReference type="EMBL" id="PNR35789.1"/>
    </source>
</evidence>
<dbReference type="EMBL" id="ABEU02000017">
    <property type="protein sequence ID" value="PNR35789.1"/>
    <property type="molecule type" value="Genomic_DNA"/>
</dbReference>
<reference evidence="2" key="3">
    <citation type="submission" date="2020-12" db="UniProtKB">
        <authorList>
            <consortium name="EnsemblPlants"/>
        </authorList>
    </citation>
    <scope>IDENTIFICATION</scope>
</reference>
<proteinExistence type="predicted"/>
<dbReference type="EnsemblPlants" id="Pp3c17_4591V3.1">
    <property type="protein sequence ID" value="PAC:32906840.CDS.1"/>
    <property type="gene ID" value="Pp3c17_4591"/>
</dbReference>
<reference evidence="1 3" key="2">
    <citation type="journal article" date="2018" name="Plant J.">
        <title>The Physcomitrella patens chromosome-scale assembly reveals moss genome structure and evolution.</title>
        <authorList>
            <person name="Lang D."/>
            <person name="Ullrich K.K."/>
            <person name="Murat F."/>
            <person name="Fuchs J."/>
            <person name="Jenkins J."/>
            <person name="Haas F.B."/>
            <person name="Piednoel M."/>
            <person name="Gundlach H."/>
            <person name="Van Bel M."/>
            <person name="Meyberg R."/>
            <person name="Vives C."/>
            <person name="Morata J."/>
            <person name="Symeonidi A."/>
            <person name="Hiss M."/>
            <person name="Muchero W."/>
            <person name="Kamisugi Y."/>
            <person name="Saleh O."/>
            <person name="Blanc G."/>
            <person name="Decker E.L."/>
            <person name="van Gessel N."/>
            <person name="Grimwood J."/>
            <person name="Hayes R.D."/>
            <person name="Graham S.W."/>
            <person name="Gunter L.E."/>
            <person name="McDaniel S.F."/>
            <person name="Hoernstein S.N.W."/>
            <person name="Larsson A."/>
            <person name="Li F.W."/>
            <person name="Perroud P.F."/>
            <person name="Phillips J."/>
            <person name="Ranjan P."/>
            <person name="Rokshar D.S."/>
            <person name="Rothfels C.J."/>
            <person name="Schneider L."/>
            <person name="Shu S."/>
            <person name="Stevenson D.W."/>
            <person name="Thummler F."/>
            <person name="Tillich M."/>
            <person name="Villarreal Aguilar J.C."/>
            <person name="Widiez T."/>
            <person name="Wong G.K."/>
            <person name="Wymore A."/>
            <person name="Zhang Y."/>
            <person name="Zimmer A.D."/>
            <person name="Quatrano R.S."/>
            <person name="Mayer K.F.X."/>
            <person name="Goodstein D."/>
            <person name="Casacuberta J.M."/>
            <person name="Vandepoele K."/>
            <person name="Reski R."/>
            <person name="Cuming A.C."/>
            <person name="Tuskan G.A."/>
            <person name="Maumus F."/>
            <person name="Salse J."/>
            <person name="Schmutz J."/>
            <person name="Rensing S.A."/>
        </authorList>
    </citation>
    <scope>NUCLEOTIDE SEQUENCE [LARGE SCALE GENOMIC DNA]</scope>
    <source>
        <strain evidence="2 3">cv. Gransden 2004</strain>
    </source>
</reference>
<organism evidence="1">
    <name type="scientific">Physcomitrium patens</name>
    <name type="common">Spreading-leaved earth moss</name>
    <name type="synonym">Physcomitrella patens</name>
    <dbReference type="NCBI Taxonomy" id="3218"/>
    <lineage>
        <taxon>Eukaryota</taxon>
        <taxon>Viridiplantae</taxon>
        <taxon>Streptophyta</taxon>
        <taxon>Embryophyta</taxon>
        <taxon>Bryophyta</taxon>
        <taxon>Bryophytina</taxon>
        <taxon>Bryopsida</taxon>
        <taxon>Funariidae</taxon>
        <taxon>Funariales</taxon>
        <taxon>Funariaceae</taxon>
        <taxon>Physcomitrium</taxon>
    </lineage>
</organism>
<evidence type="ECO:0000313" key="2">
    <source>
        <dbReference type="EnsemblPlants" id="PAC:32906840.CDS.1"/>
    </source>
</evidence>
<reference evidence="1 3" key="1">
    <citation type="journal article" date="2008" name="Science">
        <title>The Physcomitrella genome reveals evolutionary insights into the conquest of land by plants.</title>
        <authorList>
            <person name="Rensing S."/>
            <person name="Lang D."/>
            <person name="Zimmer A."/>
            <person name="Terry A."/>
            <person name="Salamov A."/>
            <person name="Shapiro H."/>
            <person name="Nishiyama T."/>
            <person name="Perroud P.-F."/>
            <person name="Lindquist E."/>
            <person name="Kamisugi Y."/>
            <person name="Tanahashi T."/>
            <person name="Sakakibara K."/>
            <person name="Fujita T."/>
            <person name="Oishi K."/>
            <person name="Shin-I T."/>
            <person name="Kuroki Y."/>
            <person name="Toyoda A."/>
            <person name="Suzuki Y."/>
            <person name="Hashimoto A."/>
            <person name="Yamaguchi K."/>
            <person name="Sugano A."/>
            <person name="Kohara Y."/>
            <person name="Fujiyama A."/>
            <person name="Anterola A."/>
            <person name="Aoki S."/>
            <person name="Ashton N."/>
            <person name="Barbazuk W.B."/>
            <person name="Barker E."/>
            <person name="Bennetzen J."/>
            <person name="Bezanilla M."/>
            <person name="Blankenship R."/>
            <person name="Cho S.H."/>
            <person name="Dutcher S."/>
            <person name="Estelle M."/>
            <person name="Fawcett J.A."/>
            <person name="Gundlach H."/>
            <person name="Hanada K."/>
            <person name="Heyl A."/>
            <person name="Hicks K.A."/>
            <person name="Hugh J."/>
            <person name="Lohr M."/>
            <person name="Mayer K."/>
            <person name="Melkozernov A."/>
            <person name="Murata T."/>
            <person name="Nelson D."/>
            <person name="Pils B."/>
            <person name="Prigge M."/>
            <person name="Reiss B."/>
            <person name="Renner T."/>
            <person name="Rombauts S."/>
            <person name="Rushton P."/>
            <person name="Sanderfoot A."/>
            <person name="Schween G."/>
            <person name="Shiu S.-H."/>
            <person name="Stueber K."/>
            <person name="Theodoulou F.L."/>
            <person name="Tu H."/>
            <person name="Van de Peer Y."/>
            <person name="Verrier P.J."/>
            <person name="Waters E."/>
            <person name="Wood A."/>
            <person name="Yang L."/>
            <person name="Cove D."/>
            <person name="Cuming A."/>
            <person name="Hasebe M."/>
            <person name="Lucas S."/>
            <person name="Mishler D.B."/>
            <person name="Reski R."/>
            <person name="Grigoriev I."/>
            <person name="Quatrano R.S."/>
            <person name="Boore J.L."/>
        </authorList>
    </citation>
    <scope>NUCLEOTIDE SEQUENCE [LARGE SCALE GENOMIC DNA]</scope>
    <source>
        <strain evidence="2 3">cv. Gransden 2004</strain>
    </source>
</reference>
<sequence>MRSEVTNEDPECYLILGNRFSIPCTADEAAFQEFKQPYPPVKLEKLRSTQIHKDLRPWPSHTDRLRNILSTSKW</sequence>
<keyword evidence="3" id="KW-1185">Reference proteome</keyword>
<dbReference type="AlphaFoldDB" id="A0A2K1J2N6"/>
<name>A0A2K1J2N6_PHYPA</name>
<accession>A0A2K1J2N6</accession>
<dbReference type="Gramene" id="Pp3c17_4591V3.1">
    <property type="protein sequence ID" value="PAC:32906840.CDS.1"/>
    <property type="gene ID" value="Pp3c17_4591"/>
</dbReference>
<dbReference type="Proteomes" id="UP000006727">
    <property type="component" value="Chromosome 17"/>
</dbReference>
<gene>
    <name evidence="1" type="ORF">PHYPA_021639</name>
</gene>
<evidence type="ECO:0000313" key="3">
    <source>
        <dbReference type="Proteomes" id="UP000006727"/>
    </source>
</evidence>